<gene>
    <name evidence="1" type="ORF">BO95DRAFT_442371</name>
</gene>
<organism evidence="1 2">
    <name type="scientific">Aspergillus brunneoviolaceus CBS 621.78</name>
    <dbReference type="NCBI Taxonomy" id="1450534"/>
    <lineage>
        <taxon>Eukaryota</taxon>
        <taxon>Fungi</taxon>
        <taxon>Dikarya</taxon>
        <taxon>Ascomycota</taxon>
        <taxon>Pezizomycotina</taxon>
        <taxon>Eurotiomycetes</taxon>
        <taxon>Eurotiomycetidae</taxon>
        <taxon>Eurotiales</taxon>
        <taxon>Aspergillaceae</taxon>
        <taxon>Aspergillus</taxon>
        <taxon>Aspergillus subgen. Circumdati</taxon>
    </lineage>
</organism>
<evidence type="ECO:0000313" key="2">
    <source>
        <dbReference type="Proteomes" id="UP000249057"/>
    </source>
</evidence>
<protein>
    <submittedName>
        <fullName evidence="1">Uncharacterized protein</fullName>
    </submittedName>
</protein>
<reference evidence="1" key="1">
    <citation type="submission" date="2018-02" db="EMBL/GenBank/DDBJ databases">
        <title>The genomes of Aspergillus section Nigri reveals drivers in fungal speciation.</title>
        <authorList>
            <consortium name="DOE Joint Genome Institute"/>
            <person name="Vesth T.C."/>
            <person name="Nybo J."/>
            <person name="Theobald S."/>
            <person name="Brandl J."/>
            <person name="Frisvad J.C."/>
            <person name="Nielsen K.F."/>
            <person name="Lyhne E.K."/>
            <person name="Kogle M.E."/>
            <person name="Kuo A."/>
            <person name="Riley R."/>
            <person name="Clum A."/>
            <person name="Nolan M."/>
            <person name="Lipzen A."/>
            <person name="Salamov A."/>
            <person name="Henrissat B."/>
            <person name="Wiebenga A."/>
            <person name="De vries R.P."/>
            <person name="Grigoriev I.V."/>
            <person name="Mortensen U.H."/>
            <person name="Andersen M.R."/>
            <person name="Baker S.E."/>
        </authorList>
    </citation>
    <scope>NUCLEOTIDE SEQUENCE</scope>
    <source>
        <strain evidence="1">CBS 621.78</strain>
    </source>
</reference>
<keyword evidence="2" id="KW-1185">Reference proteome</keyword>
<dbReference type="Proteomes" id="UP000249057">
    <property type="component" value="Unassembled WGS sequence"/>
</dbReference>
<sequence length="53" mass="5875">MSLDYSGVYGVWSVLFVLDIFCASLISKGRGSRSFTTLKRYLTVHLAVRVCAS</sequence>
<evidence type="ECO:0000313" key="1">
    <source>
        <dbReference type="EMBL" id="RAH46001.1"/>
    </source>
</evidence>
<accession>A0ACD1G9P5</accession>
<name>A0ACD1G9P5_9EURO</name>
<proteinExistence type="predicted"/>
<dbReference type="EMBL" id="KZ825340">
    <property type="protein sequence ID" value="RAH46001.1"/>
    <property type="molecule type" value="Genomic_DNA"/>
</dbReference>